<protein>
    <submittedName>
        <fullName evidence="3">Uncharacterized protein</fullName>
    </submittedName>
</protein>
<evidence type="ECO:0000313" key="3">
    <source>
        <dbReference type="EMBL" id="KRR09273.1"/>
    </source>
</evidence>
<dbReference type="AlphaFoldDB" id="A0A0R3KK22"/>
<accession>A0A0R3KK22</accession>
<dbReference type="EMBL" id="LLXX01000067">
    <property type="protein sequence ID" value="KRR09273.1"/>
    <property type="molecule type" value="Genomic_DNA"/>
</dbReference>
<organism evidence="3 4">
    <name type="scientific">Bradyrhizobium valentinum</name>
    <dbReference type="NCBI Taxonomy" id="1518501"/>
    <lineage>
        <taxon>Bacteria</taxon>
        <taxon>Pseudomonadati</taxon>
        <taxon>Pseudomonadota</taxon>
        <taxon>Alphaproteobacteria</taxon>
        <taxon>Hyphomicrobiales</taxon>
        <taxon>Nitrobacteraceae</taxon>
        <taxon>Bradyrhizobium</taxon>
    </lineage>
</organism>
<proteinExistence type="predicted"/>
<evidence type="ECO:0000256" key="1">
    <source>
        <dbReference type="SAM" id="MobiDB-lite"/>
    </source>
</evidence>
<evidence type="ECO:0000256" key="2">
    <source>
        <dbReference type="SAM" id="Phobius"/>
    </source>
</evidence>
<dbReference type="STRING" id="1518501.CQ10_05770"/>
<feature type="transmembrane region" description="Helical" evidence="2">
    <location>
        <begin position="44"/>
        <end position="65"/>
    </location>
</feature>
<reference evidence="3 4" key="1">
    <citation type="submission" date="2014-03" db="EMBL/GenBank/DDBJ databases">
        <title>Bradyrhizobium valentinum sp. nov., isolated from effective nodules of Lupinus mariae-josephae, a lupine endemic of basic-lime soils in Eastern Spain.</title>
        <authorList>
            <person name="Duran D."/>
            <person name="Rey L."/>
            <person name="Navarro A."/>
            <person name="Busquets A."/>
            <person name="Imperial J."/>
            <person name="Ruiz-Argueso T."/>
        </authorList>
    </citation>
    <scope>NUCLEOTIDE SEQUENCE [LARGE SCALE GENOMIC DNA]</scope>
    <source>
        <strain evidence="3 4">LmjM3</strain>
    </source>
</reference>
<feature type="region of interest" description="Disordered" evidence="1">
    <location>
        <begin position="1"/>
        <end position="25"/>
    </location>
</feature>
<evidence type="ECO:0000313" key="4">
    <source>
        <dbReference type="Proteomes" id="UP000051913"/>
    </source>
</evidence>
<comment type="caution">
    <text evidence="3">The sequence shown here is derived from an EMBL/GenBank/DDBJ whole genome shotgun (WGS) entry which is preliminary data.</text>
</comment>
<name>A0A0R3KK22_9BRAD</name>
<dbReference type="Proteomes" id="UP000051913">
    <property type="component" value="Unassembled WGS sequence"/>
</dbReference>
<gene>
    <name evidence="3" type="ORF">CP49_09655</name>
</gene>
<keyword evidence="2" id="KW-0472">Membrane</keyword>
<keyword evidence="4" id="KW-1185">Reference proteome</keyword>
<feature type="compositionally biased region" description="Polar residues" evidence="1">
    <location>
        <begin position="1"/>
        <end position="10"/>
    </location>
</feature>
<keyword evidence="2" id="KW-0812">Transmembrane</keyword>
<dbReference type="OrthoDB" id="8420354at2"/>
<sequence length="73" mass="8220">MTDLQQSDPESPTHPKLEVRESSPPELEEYAGGTIQARVGYIPVWLLITYAVLFAWGLYYMYAYWGGVGPGRP</sequence>
<feature type="compositionally biased region" description="Basic and acidic residues" evidence="1">
    <location>
        <begin position="11"/>
        <end position="23"/>
    </location>
</feature>
<dbReference type="RefSeq" id="WP_057850410.1">
    <property type="nucleotide sequence ID" value="NZ_LLXX01000067.1"/>
</dbReference>
<keyword evidence="2" id="KW-1133">Transmembrane helix</keyword>